<evidence type="ECO:0008006" key="3">
    <source>
        <dbReference type="Google" id="ProtNLM"/>
    </source>
</evidence>
<dbReference type="AlphaFoldDB" id="A0A7X1XL34"/>
<gene>
    <name evidence="1" type="ORF">GHO39_24175</name>
</gene>
<accession>A0A7X1XL34</accession>
<dbReference type="Proteomes" id="UP000489190">
    <property type="component" value="Unassembled WGS sequence"/>
</dbReference>
<dbReference type="PROSITE" id="PS51257">
    <property type="entry name" value="PROKAR_LIPOPROTEIN"/>
    <property type="match status" value="1"/>
</dbReference>
<proteinExistence type="predicted"/>
<comment type="caution">
    <text evidence="1">The sequence shown here is derived from an EMBL/GenBank/DDBJ whole genome shotgun (WGS) entry which is preliminary data.</text>
</comment>
<organism evidence="1 2">
    <name type="scientific">Pseudomonas helleri</name>
    <dbReference type="NCBI Taxonomy" id="1608996"/>
    <lineage>
        <taxon>Bacteria</taxon>
        <taxon>Pseudomonadati</taxon>
        <taxon>Pseudomonadota</taxon>
        <taxon>Gammaproteobacteria</taxon>
        <taxon>Pseudomonadales</taxon>
        <taxon>Pseudomonadaceae</taxon>
        <taxon>Pseudomonas</taxon>
    </lineage>
</organism>
<dbReference type="RefSeq" id="WP_153330610.1">
    <property type="nucleotide sequence ID" value="NZ_WIWI01000091.1"/>
</dbReference>
<reference evidence="1 2" key="1">
    <citation type="submission" date="2019-10" db="EMBL/GenBank/DDBJ databases">
        <title>Evaluation of single-gene subtyping targets for Pseudomonas.</title>
        <authorList>
            <person name="Reichler S.J."/>
            <person name="Orsi R.H."/>
            <person name="Wiedmann M."/>
            <person name="Martin N.H."/>
            <person name="Murphy S.I."/>
        </authorList>
    </citation>
    <scope>NUCLEOTIDE SEQUENCE [LARGE SCALE GENOMIC DNA]</scope>
    <source>
        <strain evidence="1 2">FSL R10-3254</strain>
    </source>
</reference>
<dbReference type="EMBL" id="WIWI01000091">
    <property type="protein sequence ID" value="MQT92204.1"/>
    <property type="molecule type" value="Genomic_DNA"/>
</dbReference>
<sequence>MLDKKNTAVLASALVMTMLSGCDDTSISKQSELRSVHSTKCSLGFINDDGSMVTYADGGSVRLVGWAADSNTNTTPPQLNIVLTGPDGKSFVFEGAARNDRPDVVKAFNQDGFLKSGFSLNLDVTALQKATYSVSLQMPTADNLITCKTNKILILK</sequence>
<protein>
    <recommendedName>
        <fullName evidence="3">Lipoprotein</fullName>
    </recommendedName>
</protein>
<evidence type="ECO:0000313" key="1">
    <source>
        <dbReference type="EMBL" id="MQT92204.1"/>
    </source>
</evidence>
<evidence type="ECO:0000313" key="2">
    <source>
        <dbReference type="Proteomes" id="UP000489190"/>
    </source>
</evidence>
<name>A0A7X1XL34_9PSED</name>